<dbReference type="EMBL" id="FZNQ01000003">
    <property type="protein sequence ID" value="SNR36260.1"/>
    <property type="molecule type" value="Genomic_DNA"/>
</dbReference>
<dbReference type="AlphaFoldDB" id="A0A238VPH5"/>
<sequence>MDGIVFYATERLDAVVEFYVERLDAEVRIEQPDCTILGYGDFRFGFCARESADTCGILTFVYPDRDAVDRAHERLSDVAREEPHGNPKYDIYQFFADDPEGRTVECQAFLGGVDL</sequence>
<accession>A0A238VPH5</accession>
<protein>
    <recommendedName>
        <fullName evidence="3">VOC domain-containing protein</fullName>
    </recommendedName>
</protein>
<dbReference type="CDD" id="cd06587">
    <property type="entry name" value="VOC"/>
    <property type="match status" value="1"/>
</dbReference>
<dbReference type="InterPro" id="IPR029068">
    <property type="entry name" value="Glyas_Bleomycin-R_OHBP_Dase"/>
</dbReference>
<organism evidence="1 2">
    <name type="scientific">Halorubrum vacuolatum</name>
    <name type="common">Natronobacterium vacuolatum</name>
    <dbReference type="NCBI Taxonomy" id="63740"/>
    <lineage>
        <taxon>Archaea</taxon>
        <taxon>Methanobacteriati</taxon>
        <taxon>Methanobacteriota</taxon>
        <taxon>Stenosarchaea group</taxon>
        <taxon>Halobacteria</taxon>
        <taxon>Halobacteriales</taxon>
        <taxon>Haloferacaceae</taxon>
        <taxon>Halorubrum</taxon>
    </lineage>
</organism>
<keyword evidence="2" id="KW-1185">Reference proteome</keyword>
<proteinExistence type="predicted"/>
<dbReference type="Proteomes" id="UP000198397">
    <property type="component" value="Unassembled WGS sequence"/>
</dbReference>
<dbReference type="Gene3D" id="3.10.180.10">
    <property type="entry name" value="2,3-Dihydroxybiphenyl 1,2-Dioxygenase, domain 1"/>
    <property type="match status" value="1"/>
</dbReference>
<dbReference type="OrthoDB" id="210556at2157"/>
<evidence type="ECO:0000313" key="2">
    <source>
        <dbReference type="Proteomes" id="UP000198397"/>
    </source>
</evidence>
<reference evidence="1 2" key="1">
    <citation type="submission" date="2017-06" db="EMBL/GenBank/DDBJ databases">
        <authorList>
            <person name="Kim H.J."/>
            <person name="Triplett B.A."/>
        </authorList>
    </citation>
    <scope>NUCLEOTIDE SEQUENCE [LARGE SCALE GENOMIC DNA]</scope>
    <source>
        <strain evidence="1 2">DSM 8800</strain>
    </source>
</reference>
<dbReference type="RefSeq" id="WP_089384024.1">
    <property type="nucleotide sequence ID" value="NZ_FZNQ01000003.1"/>
</dbReference>
<dbReference type="SUPFAM" id="SSF54593">
    <property type="entry name" value="Glyoxalase/Bleomycin resistance protein/Dihydroxybiphenyl dioxygenase"/>
    <property type="match status" value="1"/>
</dbReference>
<evidence type="ECO:0000313" key="1">
    <source>
        <dbReference type="EMBL" id="SNR36260.1"/>
    </source>
</evidence>
<gene>
    <name evidence="1" type="ORF">SAMN06264855_103244</name>
</gene>
<name>A0A238VPH5_HALVU</name>
<evidence type="ECO:0008006" key="3">
    <source>
        <dbReference type="Google" id="ProtNLM"/>
    </source>
</evidence>